<organism evidence="2 3">
    <name type="scientific">Oricola thermophila</name>
    <dbReference type="NCBI Taxonomy" id="2742145"/>
    <lineage>
        <taxon>Bacteria</taxon>
        <taxon>Pseudomonadati</taxon>
        <taxon>Pseudomonadota</taxon>
        <taxon>Alphaproteobacteria</taxon>
        <taxon>Hyphomicrobiales</taxon>
        <taxon>Ahrensiaceae</taxon>
        <taxon>Oricola</taxon>
    </lineage>
</organism>
<proteinExistence type="predicted"/>
<accession>A0A6N1VHQ6</accession>
<dbReference type="KEGG" id="orm:HTY61_10510"/>
<dbReference type="RefSeq" id="WP_175276745.1">
    <property type="nucleotide sequence ID" value="NZ_CP054836.1"/>
</dbReference>
<feature type="transmembrane region" description="Helical" evidence="1">
    <location>
        <begin position="64"/>
        <end position="82"/>
    </location>
</feature>
<feature type="transmembrane region" description="Helical" evidence="1">
    <location>
        <begin position="94"/>
        <end position="118"/>
    </location>
</feature>
<keyword evidence="1" id="KW-1133">Transmembrane helix</keyword>
<sequence length="122" mass="12015">MDRQDGNGAAVLAGAGVLGFAGVAAAAASAHAGSDPRLMSAAALVCLTHAPALLAIGLLGRGAVLLRLAAVLLFVGAALFASDMALREFGQGRLFAMAAPTGGIAMMAGWLAVAGAAFRLRR</sequence>
<feature type="transmembrane region" description="Helical" evidence="1">
    <location>
        <begin position="38"/>
        <end position="59"/>
    </location>
</feature>
<protein>
    <submittedName>
        <fullName evidence="2">DUF423 domain-containing protein</fullName>
    </submittedName>
</protein>
<keyword evidence="3" id="KW-1185">Reference proteome</keyword>
<evidence type="ECO:0000313" key="2">
    <source>
        <dbReference type="EMBL" id="QKV18852.1"/>
    </source>
</evidence>
<keyword evidence="1" id="KW-0812">Transmembrane</keyword>
<evidence type="ECO:0000313" key="3">
    <source>
        <dbReference type="Proteomes" id="UP000509367"/>
    </source>
</evidence>
<dbReference type="Pfam" id="PF04241">
    <property type="entry name" value="DUF423"/>
    <property type="match status" value="1"/>
</dbReference>
<dbReference type="AlphaFoldDB" id="A0A6N1VHQ6"/>
<evidence type="ECO:0000256" key="1">
    <source>
        <dbReference type="SAM" id="Phobius"/>
    </source>
</evidence>
<dbReference type="InterPro" id="IPR006696">
    <property type="entry name" value="DUF423"/>
</dbReference>
<dbReference type="EMBL" id="CP054836">
    <property type="protein sequence ID" value="QKV18852.1"/>
    <property type="molecule type" value="Genomic_DNA"/>
</dbReference>
<gene>
    <name evidence="2" type="ORF">HTY61_10510</name>
</gene>
<keyword evidence="1" id="KW-0472">Membrane</keyword>
<dbReference type="Proteomes" id="UP000509367">
    <property type="component" value="Chromosome"/>
</dbReference>
<reference evidence="2 3" key="1">
    <citation type="submission" date="2020-06" db="EMBL/GenBank/DDBJ databases">
        <title>Oricola thermophila sp. nov. isolated from a tidal sediments.</title>
        <authorList>
            <person name="Kwon K.K."/>
            <person name="Yang S.-H."/>
            <person name="Park M.-J."/>
        </authorList>
    </citation>
    <scope>NUCLEOTIDE SEQUENCE [LARGE SCALE GENOMIC DNA]</scope>
    <source>
        <strain evidence="2 3">MEBiC13590</strain>
    </source>
</reference>
<name>A0A6N1VHQ6_9HYPH</name>